<feature type="region of interest" description="Disordered" evidence="1">
    <location>
        <begin position="204"/>
        <end position="231"/>
    </location>
</feature>
<reference evidence="2" key="1">
    <citation type="journal article" date="2016" name="Nat. Genet.">
        <title>A high-quality carrot genome assembly provides new insights into carotenoid accumulation and asterid genome evolution.</title>
        <authorList>
            <person name="Iorizzo M."/>
            <person name="Ellison S."/>
            <person name="Senalik D."/>
            <person name="Zeng P."/>
            <person name="Satapoomin P."/>
            <person name="Huang J."/>
            <person name="Bowman M."/>
            <person name="Iovene M."/>
            <person name="Sanseverino W."/>
            <person name="Cavagnaro P."/>
            <person name="Yildiz M."/>
            <person name="Macko-Podgorni A."/>
            <person name="Moranska E."/>
            <person name="Grzebelus E."/>
            <person name="Grzebelus D."/>
            <person name="Ashrafi H."/>
            <person name="Zheng Z."/>
            <person name="Cheng S."/>
            <person name="Spooner D."/>
            <person name="Van Deynze A."/>
            <person name="Simon P."/>
        </authorList>
    </citation>
    <scope>NUCLEOTIDE SEQUENCE [LARGE SCALE GENOMIC DNA]</scope>
    <source>
        <tissue evidence="2">Leaf</tissue>
    </source>
</reference>
<sequence length="277" mass="31150">MVRTRSGIEVRVNRPHNVEDEVSKGGAADDAVDVESDSGGEESNGEDGNRATGDETTNNLYNVTVYYGGHFVHVPYFAYTSNLSKVYNHIDFENLSVNDLKMRFAAVVGDFDSLYYKAADSQIYLLNAENKPGIIELSKECGYNIKLCVYHVSPGNESDEERDGYECSDDEFVRIRKDCREEKKKMDVFEREANLNEMLGMEYDDTSESDGEFYPSSEESDEEYVFASPPADRKKMKTTDAVFNVNTAATNIKFKAGMVFGNKDEKERGLGGCCVQW</sequence>
<feature type="compositionally biased region" description="Acidic residues" evidence="1">
    <location>
        <begin position="30"/>
        <end position="45"/>
    </location>
</feature>
<feature type="region of interest" description="Disordered" evidence="1">
    <location>
        <begin position="1"/>
        <end position="56"/>
    </location>
</feature>
<dbReference type="Gramene" id="KZN07150">
    <property type="protein sequence ID" value="KZN07150"/>
    <property type="gene ID" value="DCAR_007987"/>
</dbReference>
<evidence type="ECO:0000313" key="4">
    <source>
        <dbReference type="Proteomes" id="UP000077755"/>
    </source>
</evidence>
<dbReference type="AlphaFoldDB" id="A0A166EYZ1"/>
<organism evidence="2">
    <name type="scientific">Daucus carota subsp. sativus</name>
    <name type="common">Carrot</name>
    <dbReference type="NCBI Taxonomy" id="79200"/>
    <lineage>
        <taxon>Eukaryota</taxon>
        <taxon>Viridiplantae</taxon>
        <taxon>Streptophyta</taxon>
        <taxon>Embryophyta</taxon>
        <taxon>Tracheophyta</taxon>
        <taxon>Spermatophyta</taxon>
        <taxon>Magnoliopsida</taxon>
        <taxon>eudicotyledons</taxon>
        <taxon>Gunneridae</taxon>
        <taxon>Pentapetalae</taxon>
        <taxon>asterids</taxon>
        <taxon>campanulids</taxon>
        <taxon>Apiales</taxon>
        <taxon>Apiaceae</taxon>
        <taxon>Apioideae</taxon>
        <taxon>Scandiceae</taxon>
        <taxon>Daucinae</taxon>
        <taxon>Daucus</taxon>
        <taxon>Daucus sect. Daucus</taxon>
    </lineage>
</organism>
<proteinExistence type="predicted"/>
<evidence type="ECO:0000313" key="3">
    <source>
        <dbReference type="EMBL" id="WOG89787.1"/>
    </source>
</evidence>
<keyword evidence="4" id="KW-1185">Reference proteome</keyword>
<accession>A0A166EYZ1</accession>
<dbReference type="Proteomes" id="UP000077755">
    <property type="component" value="Chromosome 2"/>
</dbReference>
<dbReference type="EMBL" id="LNRQ01000002">
    <property type="protein sequence ID" value="KZN07150.1"/>
    <property type="molecule type" value="Genomic_DNA"/>
</dbReference>
<gene>
    <name evidence="2" type="ORF">DCAR_007987</name>
    <name evidence="3" type="ORF">DCAR_0209026</name>
</gene>
<evidence type="ECO:0000256" key="1">
    <source>
        <dbReference type="SAM" id="MobiDB-lite"/>
    </source>
</evidence>
<protein>
    <submittedName>
        <fullName evidence="2">Uncharacterized protein</fullName>
    </submittedName>
</protein>
<name>A0A166EYZ1_DAUCS</name>
<feature type="compositionally biased region" description="Basic and acidic residues" evidence="1">
    <location>
        <begin position="1"/>
        <end position="23"/>
    </location>
</feature>
<dbReference type="EMBL" id="CP093344">
    <property type="protein sequence ID" value="WOG89787.1"/>
    <property type="molecule type" value="Genomic_DNA"/>
</dbReference>
<evidence type="ECO:0000313" key="2">
    <source>
        <dbReference type="EMBL" id="KZN07150.1"/>
    </source>
</evidence>
<reference evidence="3" key="2">
    <citation type="submission" date="2022-03" db="EMBL/GenBank/DDBJ databases">
        <title>Draft title - Genomic analysis of global carrot germplasm unveils the trajectory of domestication and the origin of high carotenoid orange carrot.</title>
        <authorList>
            <person name="Iorizzo M."/>
            <person name="Ellison S."/>
            <person name="Senalik D."/>
            <person name="Macko-Podgorni A."/>
            <person name="Grzebelus D."/>
            <person name="Bostan H."/>
            <person name="Rolling W."/>
            <person name="Curaba J."/>
            <person name="Simon P."/>
        </authorList>
    </citation>
    <scope>NUCLEOTIDE SEQUENCE</scope>
    <source>
        <tissue evidence="3">Leaf</tissue>
    </source>
</reference>